<feature type="domain" description="Peptidase S8/S53" evidence="2">
    <location>
        <begin position="29"/>
        <end position="152"/>
    </location>
</feature>
<proteinExistence type="inferred from homology"/>
<dbReference type="PROSITE" id="PS51892">
    <property type="entry name" value="SUBTILASE"/>
    <property type="match status" value="1"/>
</dbReference>
<evidence type="ECO:0000259" key="2">
    <source>
        <dbReference type="Pfam" id="PF00082"/>
    </source>
</evidence>
<dbReference type="InterPro" id="IPR036852">
    <property type="entry name" value="Peptidase_S8/S53_dom_sf"/>
</dbReference>
<dbReference type="InterPro" id="IPR000209">
    <property type="entry name" value="Peptidase_S8/S53_dom"/>
</dbReference>
<evidence type="ECO:0000313" key="3">
    <source>
        <dbReference type="EMBL" id="MDZ5456196.1"/>
    </source>
</evidence>
<protein>
    <submittedName>
        <fullName evidence="3">S8 family serine peptidase</fullName>
    </submittedName>
</protein>
<dbReference type="SUPFAM" id="SSF52743">
    <property type="entry name" value="Subtilisin-like"/>
    <property type="match status" value="1"/>
</dbReference>
<comment type="similarity">
    <text evidence="1">Belongs to the peptidase S8 family.</text>
</comment>
<gene>
    <name evidence="3" type="ORF">SM757_06385</name>
</gene>
<sequence length="220" mass="22035">MRPVRVGLVDGPLAAPLWPSVEVSARFGDGGGAAVNRAALAHGSHVARRVLEGCPSARLLSAQVFHGGLEAGVGEVVEAVGWLAAQRVDVINLSFGLRERSAALEAACEAAQAAGALLVAAAPSRGGVVYPAALASCIAVSGDARCRPGEVSWLGLEGTDFGTHALLEPGNAARGGGASIAAARMSGLIAGLLGQGVAAGDVRSRLYLMAAWVGPEKRCA</sequence>
<keyword evidence="4" id="KW-1185">Reference proteome</keyword>
<name>A0ABU5IAR9_9BURK</name>
<comment type="caution">
    <text evidence="1">Lacks conserved residue(s) required for the propagation of feature annotation.</text>
</comment>
<dbReference type="Proteomes" id="UP001293718">
    <property type="component" value="Unassembled WGS sequence"/>
</dbReference>
<evidence type="ECO:0000313" key="4">
    <source>
        <dbReference type="Proteomes" id="UP001293718"/>
    </source>
</evidence>
<accession>A0ABU5IAR9</accession>
<dbReference type="RefSeq" id="WP_322464815.1">
    <property type="nucleotide sequence ID" value="NZ_JAXOJX010000006.1"/>
</dbReference>
<dbReference type="Pfam" id="PF00082">
    <property type="entry name" value="Peptidase_S8"/>
    <property type="match status" value="1"/>
</dbReference>
<reference evidence="3 4" key="1">
    <citation type="submission" date="2023-11" db="EMBL/GenBank/DDBJ databases">
        <title>Draft genome of Azohydromonas lata strain H1 (DSM1123), a polyhydroxyalkanoate producer.</title>
        <authorList>
            <person name="Traversa D."/>
            <person name="D'Addabbo P."/>
            <person name="Pazzani C."/>
            <person name="Manzari C."/>
            <person name="Chiara M."/>
            <person name="Scrascia M."/>
        </authorList>
    </citation>
    <scope>NUCLEOTIDE SEQUENCE [LARGE SCALE GENOMIC DNA]</scope>
    <source>
        <strain evidence="3 4">H1</strain>
    </source>
</reference>
<organism evidence="3 4">
    <name type="scientific">Azohydromonas lata</name>
    <dbReference type="NCBI Taxonomy" id="45677"/>
    <lineage>
        <taxon>Bacteria</taxon>
        <taxon>Pseudomonadati</taxon>
        <taxon>Pseudomonadota</taxon>
        <taxon>Betaproteobacteria</taxon>
        <taxon>Burkholderiales</taxon>
        <taxon>Sphaerotilaceae</taxon>
        <taxon>Azohydromonas</taxon>
    </lineage>
</organism>
<evidence type="ECO:0000256" key="1">
    <source>
        <dbReference type="PROSITE-ProRule" id="PRU01240"/>
    </source>
</evidence>
<dbReference type="Gene3D" id="3.40.50.200">
    <property type="entry name" value="Peptidase S8/S53 domain"/>
    <property type="match status" value="1"/>
</dbReference>
<comment type="caution">
    <text evidence="3">The sequence shown here is derived from an EMBL/GenBank/DDBJ whole genome shotgun (WGS) entry which is preliminary data.</text>
</comment>
<dbReference type="EMBL" id="JAXOJX010000006">
    <property type="protein sequence ID" value="MDZ5456196.1"/>
    <property type="molecule type" value="Genomic_DNA"/>
</dbReference>